<comment type="caution">
    <text evidence="2">The sequence shown here is derived from an EMBL/GenBank/DDBJ whole genome shotgun (WGS) entry which is preliminary data.</text>
</comment>
<reference evidence="2 3" key="1">
    <citation type="journal article" date="2016" name="Nat. Commun.">
        <title>Thousands of microbial genomes shed light on interconnected biogeochemical processes in an aquifer system.</title>
        <authorList>
            <person name="Anantharaman K."/>
            <person name="Brown C.T."/>
            <person name="Hug L.A."/>
            <person name="Sharon I."/>
            <person name="Castelle C.J."/>
            <person name="Probst A.J."/>
            <person name="Thomas B.C."/>
            <person name="Singh A."/>
            <person name="Wilkins M.J."/>
            <person name="Karaoz U."/>
            <person name="Brodie E.L."/>
            <person name="Williams K.H."/>
            <person name="Hubbard S.S."/>
            <person name="Banfield J.F."/>
        </authorList>
    </citation>
    <scope>NUCLEOTIDE SEQUENCE [LARGE SCALE GENOMIC DNA]</scope>
</reference>
<dbReference type="EMBL" id="MHRP01000009">
    <property type="protein sequence ID" value="OHA27565.1"/>
    <property type="molecule type" value="Genomic_DNA"/>
</dbReference>
<dbReference type="Proteomes" id="UP000177943">
    <property type="component" value="Unassembled WGS sequence"/>
</dbReference>
<dbReference type="AlphaFoldDB" id="A0A1G2MUL4"/>
<feature type="domain" description="MmeI-like N-terminal" evidence="1">
    <location>
        <begin position="11"/>
        <end position="76"/>
    </location>
</feature>
<gene>
    <name evidence="2" type="ORF">A3D56_02855</name>
</gene>
<organism evidence="2 3">
    <name type="scientific">Candidatus Taylorbacteria bacterium RIFCSPHIGHO2_02_FULL_45_35</name>
    <dbReference type="NCBI Taxonomy" id="1802311"/>
    <lineage>
        <taxon>Bacteria</taxon>
        <taxon>Candidatus Tayloriibacteriota</taxon>
    </lineage>
</organism>
<protein>
    <recommendedName>
        <fullName evidence="1">MmeI-like N-terminal domain-containing protein</fullName>
    </recommendedName>
</protein>
<evidence type="ECO:0000313" key="2">
    <source>
        <dbReference type="EMBL" id="OHA27565.1"/>
    </source>
</evidence>
<sequence length="89" mass="10398">MALNWRDIQDRAVTLSHNYKEAQDEDRDAKPFWKDIFALYNIDPRAIGSFEERVKMHGRAGVGKIDYFAPGRFLKECGKGSRMKTKEQF</sequence>
<accession>A0A1G2MUL4</accession>
<name>A0A1G2MUL4_9BACT</name>
<dbReference type="Pfam" id="PF20464">
    <property type="entry name" value="MmeI_N"/>
    <property type="match status" value="1"/>
</dbReference>
<proteinExistence type="predicted"/>
<dbReference type="InterPro" id="IPR046817">
    <property type="entry name" value="MmeI_N"/>
</dbReference>
<evidence type="ECO:0000313" key="3">
    <source>
        <dbReference type="Proteomes" id="UP000177943"/>
    </source>
</evidence>
<evidence type="ECO:0000259" key="1">
    <source>
        <dbReference type="Pfam" id="PF20464"/>
    </source>
</evidence>